<protein>
    <submittedName>
        <fullName evidence="1">Uncharacterized protein</fullName>
    </submittedName>
</protein>
<feature type="non-terminal residue" evidence="1">
    <location>
        <position position="35"/>
    </location>
</feature>
<sequence>ATWFSLGRRTGGKYLLERLKRLFVPMMFGMLVFVS</sequence>
<organism evidence="1">
    <name type="scientific">marine sediment metagenome</name>
    <dbReference type="NCBI Taxonomy" id="412755"/>
    <lineage>
        <taxon>unclassified sequences</taxon>
        <taxon>metagenomes</taxon>
        <taxon>ecological metagenomes</taxon>
    </lineage>
</organism>
<gene>
    <name evidence="1" type="ORF">S12H4_63591</name>
</gene>
<proteinExistence type="predicted"/>
<dbReference type="AlphaFoldDB" id="X1UQD7"/>
<comment type="caution">
    <text evidence="1">The sequence shown here is derived from an EMBL/GenBank/DDBJ whole genome shotgun (WGS) entry which is preliminary data.</text>
</comment>
<feature type="non-terminal residue" evidence="1">
    <location>
        <position position="1"/>
    </location>
</feature>
<reference evidence="1" key="1">
    <citation type="journal article" date="2014" name="Front. Microbiol.">
        <title>High frequency of phylogenetically diverse reductive dehalogenase-homologous genes in deep subseafloor sedimentary metagenomes.</title>
        <authorList>
            <person name="Kawai M."/>
            <person name="Futagami T."/>
            <person name="Toyoda A."/>
            <person name="Takaki Y."/>
            <person name="Nishi S."/>
            <person name="Hori S."/>
            <person name="Arai W."/>
            <person name="Tsubouchi T."/>
            <person name="Morono Y."/>
            <person name="Uchiyama I."/>
            <person name="Ito T."/>
            <person name="Fujiyama A."/>
            <person name="Inagaki F."/>
            <person name="Takami H."/>
        </authorList>
    </citation>
    <scope>NUCLEOTIDE SEQUENCE</scope>
    <source>
        <strain evidence="1">Expedition CK06-06</strain>
    </source>
</reference>
<accession>X1UQD7</accession>
<dbReference type="EMBL" id="BARW01043399">
    <property type="protein sequence ID" value="GAJ19693.1"/>
    <property type="molecule type" value="Genomic_DNA"/>
</dbReference>
<name>X1UQD7_9ZZZZ</name>
<evidence type="ECO:0000313" key="1">
    <source>
        <dbReference type="EMBL" id="GAJ19693.1"/>
    </source>
</evidence>